<sequence length="916" mass="92716">MVPAAALAGRAALSRGRLPGGLAAVAVARRPALRRLVAIVTVAVALLVFAAAASGTAADQRARAARARVGAPVVLQAQQTDASTLAAGVRAADPGGRLATPVLRSDSLFAGGPSTLAVDPTSFPRVALWGSADAPGAGAPPLTALAPADVPPVVLRGTRLQVTTVYRPRPFALTPAEEQANGGPVPPGPRAPVRLSVDVVRTDGLVVRASLDVLRRGRHVNTARLPCAQGCRLREVRAARTLGDSSAADVRVDVLGARLDGAPVDLRAASGWAATGEFEVATVTPLPAGGLRLRSRSLGGDLVAHRQDVPVVLPAVVTGDLRAPTASTDLLVDPDAQVTAPDLTGVDAGYRRAVAYPSLPGTTGPGVLVPLAAAGEVDGPLGARTRAQVWVASDDPAAVSALTRRLAARDLVVVGRTSEASVAAELAVDGPALALRLASLVGAVALLLAACVLAVSAASSGRVRALDLAGLRLAGLPQRALVGAAVREQAAGGARRGAGRRAARRRRRGAHPRPGAARARAARRPVRRGLAARAGRAGRGGRGAGGPLRAARQPAGPPGAARAAAGGVAVSRRPVDRGGRWAGLRLALRGIAHRRGTAAVVLALAVVAATAAVLAPLAARAAEQSIARGALTRSDLFGRGVHADVPNGAADRTLPLAATQERLAAGLRGPAYGRQVVSSAADGTTTPQQGPRAGSQVLVPVQERERVCEHLPLDGGRCPTAPGEVATTARSAEPARAAARRPHRGRPAGRRHRRRRAGVAHDAAGGHLPAVRHRRRLLVGPALFGWYPTSRPRGLGEIPPQTDVVLLGAGTAAATGIGAYSVDVPVDGRRLDLAGGQVAAAQVTAVSRELGLAGVAVTSRLPTLVETAQQRSAVVRVAAPLAAVRLVLLAFVVLGHVVAAATQERAPSSGWPGCAA</sequence>
<organism evidence="3 4">
    <name type="scientific">Angustibacter aerolatus</name>
    <dbReference type="NCBI Taxonomy" id="1162965"/>
    <lineage>
        <taxon>Bacteria</taxon>
        <taxon>Bacillati</taxon>
        <taxon>Actinomycetota</taxon>
        <taxon>Actinomycetes</taxon>
        <taxon>Kineosporiales</taxon>
        <taxon>Kineosporiaceae</taxon>
    </lineage>
</organism>
<evidence type="ECO:0000256" key="2">
    <source>
        <dbReference type="SAM" id="Phobius"/>
    </source>
</evidence>
<keyword evidence="4" id="KW-1185">Reference proteome</keyword>
<feature type="region of interest" description="Disordered" evidence="1">
    <location>
        <begin position="712"/>
        <end position="761"/>
    </location>
</feature>
<feature type="compositionally biased region" description="Basic residues" evidence="1">
    <location>
        <begin position="738"/>
        <end position="758"/>
    </location>
</feature>
<reference evidence="4" key="1">
    <citation type="journal article" date="2019" name="Int. J. Syst. Evol. Microbiol.">
        <title>The Global Catalogue of Microorganisms (GCM) 10K type strain sequencing project: providing services to taxonomists for standard genome sequencing and annotation.</title>
        <authorList>
            <consortium name="The Broad Institute Genomics Platform"/>
            <consortium name="The Broad Institute Genome Sequencing Center for Infectious Disease"/>
            <person name="Wu L."/>
            <person name="Ma J."/>
        </authorList>
    </citation>
    <scope>NUCLEOTIDE SEQUENCE [LARGE SCALE GENOMIC DNA]</scope>
    <source>
        <strain evidence="4">NBRC 108730</strain>
    </source>
</reference>
<feature type="compositionally biased region" description="Low complexity" evidence="1">
    <location>
        <begin position="547"/>
        <end position="567"/>
    </location>
</feature>
<name>A0ABQ6JM80_9ACTN</name>
<evidence type="ECO:0000313" key="3">
    <source>
        <dbReference type="EMBL" id="GMA88666.1"/>
    </source>
</evidence>
<keyword evidence="2" id="KW-0472">Membrane</keyword>
<evidence type="ECO:0000313" key="4">
    <source>
        <dbReference type="Proteomes" id="UP001157017"/>
    </source>
</evidence>
<keyword evidence="2" id="KW-1133">Transmembrane helix</keyword>
<feature type="transmembrane region" description="Helical" evidence="2">
    <location>
        <begin position="598"/>
        <end position="619"/>
    </location>
</feature>
<proteinExistence type="predicted"/>
<accession>A0ABQ6JM80</accession>
<dbReference type="Proteomes" id="UP001157017">
    <property type="component" value="Unassembled WGS sequence"/>
</dbReference>
<feature type="transmembrane region" description="Helical" evidence="2">
    <location>
        <begin position="36"/>
        <end position="58"/>
    </location>
</feature>
<dbReference type="EMBL" id="BSUZ01000001">
    <property type="protein sequence ID" value="GMA88666.1"/>
    <property type="molecule type" value="Genomic_DNA"/>
</dbReference>
<feature type="compositionally biased region" description="Basic residues" evidence="1">
    <location>
        <begin position="497"/>
        <end position="511"/>
    </location>
</feature>
<feature type="region of interest" description="Disordered" evidence="1">
    <location>
        <begin position="492"/>
        <end position="567"/>
    </location>
</feature>
<feature type="transmembrane region" description="Helical" evidence="2">
    <location>
        <begin position="433"/>
        <end position="455"/>
    </location>
</feature>
<gene>
    <name evidence="3" type="ORF">GCM10025868_39160</name>
</gene>
<evidence type="ECO:0008006" key="5">
    <source>
        <dbReference type="Google" id="ProtNLM"/>
    </source>
</evidence>
<feature type="compositionally biased region" description="Gly residues" evidence="1">
    <location>
        <begin position="537"/>
        <end position="546"/>
    </location>
</feature>
<protein>
    <recommendedName>
        <fullName evidence="5">MacB-like periplasmic core domain-containing protein</fullName>
    </recommendedName>
</protein>
<keyword evidence="2" id="KW-0812">Transmembrane</keyword>
<evidence type="ECO:0000256" key="1">
    <source>
        <dbReference type="SAM" id="MobiDB-lite"/>
    </source>
</evidence>
<comment type="caution">
    <text evidence="3">The sequence shown here is derived from an EMBL/GenBank/DDBJ whole genome shotgun (WGS) entry which is preliminary data.</text>
</comment>